<dbReference type="SUPFAM" id="SSF81296">
    <property type="entry name" value="E set domains"/>
    <property type="match status" value="1"/>
</dbReference>
<dbReference type="STRING" id="764103.G7E1F3"/>
<dbReference type="InterPro" id="IPR013783">
    <property type="entry name" value="Ig-like_fold"/>
</dbReference>
<dbReference type="Gene3D" id="2.130.10.80">
    <property type="entry name" value="Galactose oxidase/kelch, beta-propeller"/>
    <property type="match status" value="1"/>
</dbReference>
<sequence length="684" mass="72434">MQFRLTSDLLSTWSKVHRHAQSLLFRSVRPMARSTSKMALQRSRMGYTALLLGSLIASARAQADNAFEIVGNSGASAQQVFLLDVNTVMVVDKTEGNGNADMVQSDGNPAWATTYDLRTNTYKPLDVTTNSFCAGGSVLGNGTWLNVGGNQAIRAGGLNSVPVNTAATPYFDADGGRTVRMMQPCTGGVNCAWTELIDYMPTNRWYPTLETLGDGSVIIIGGCLNGGYVNDASQNVPTYQFVPPRGDGTPIGLNILTTTLPLNLFPLTWLLPSGYIFINSQYSNELLDVENAIEHPIADMPHGVRVYPASATTVMLPLTPANNWTATLLFCGGNNLQADQWVTTWNIAAYPAMNSCVRITPDVSANFEEDDDMLENRIMGNGIMLPDGRMVVLNGIGAGTAGYGNNSWSIGQSYGSIPIYAPAYYNPEAALGSRWTRSGMSNSTVPRMYHSSALLLPDGAIWSAGSNPNADFVSSGTTGYPWGTEYRVENFRPDYYSKPRPSVTGLPTTIGYGGNYIDITMAANSSSASSLAATKVVLIRTGFSTHSMNMGQRFVQLNSTATLNADGTSTIHTSQLPPNPNVLPPGPALMFVVVNGVPSIGEMVMVGNGQIGTQPTNAVAELPMGNIAISASTSSASASNPTSSGSTSTTSSSTGAAASSLLDVRTTLVTLAMSLVAIGFTMTM</sequence>
<accession>G7E1F3</accession>
<dbReference type="InterPro" id="IPR015202">
    <property type="entry name" value="GO-like_E_set"/>
</dbReference>
<gene>
    <name evidence="5" type="primary">Mo03334</name>
    <name evidence="5" type="ORF">E5Q_03334</name>
</gene>
<organism evidence="5 6">
    <name type="scientific">Mixia osmundae (strain CBS 9802 / IAM 14324 / JCM 22182 / KY 12970)</name>
    <dbReference type="NCBI Taxonomy" id="764103"/>
    <lineage>
        <taxon>Eukaryota</taxon>
        <taxon>Fungi</taxon>
        <taxon>Dikarya</taxon>
        <taxon>Basidiomycota</taxon>
        <taxon>Pucciniomycotina</taxon>
        <taxon>Mixiomycetes</taxon>
        <taxon>Mixiales</taxon>
        <taxon>Mixiaceae</taxon>
        <taxon>Mixia</taxon>
    </lineage>
</organism>
<evidence type="ECO:0000256" key="2">
    <source>
        <dbReference type="SAM" id="MobiDB-lite"/>
    </source>
</evidence>
<dbReference type="Gene3D" id="2.60.40.10">
    <property type="entry name" value="Immunoglobulins"/>
    <property type="match status" value="1"/>
</dbReference>
<dbReference type="PANTHER" id="PTHR32208:SF96">
    <property type="entry name" value="GLYOXAL OXIDASE"/>
    <property type="match status" value="1"/>
</dbReference>
<evidence type="ECO:0000313" key="6">
    <source>
        <dbReference type="Proteomes" id="UP000009131"/>
    </source>
</evidence>
<dbReference type="HOGENOM" id="CLU_009630_3_0_1"/>
<feature type="domain" description="Galactose oxidase-like Early set" evidence="4">
    <location>
        <begin position="500"/>
        <end position="606"/>
    </location>
</feature>
<dbReference type="eggNOG" id="ENOG502QPS4">
    <property type="taxonomic scope" value="Eukaryota"/>
</dbReference>
<dbReference type="EMBL" id="BABT02000106">
    <property type="protein sequence ID" value="GAA96663.1"/>
    <property type="molecule type" value="Genomic_DNA"/>
</dbReference>
<name>G7E1F3_MIXOS</name>
<dbReference type="Proteomes" id="UP000009131">
    <property type="component" value="Unassembled WGS sequence"/>
</dbReference>
<reference evidence="5 6" key="2">
    <citation type="journal article" date="2012" name="Open Biol.">
        <title>Characteristics of nucleosomes and linker DNA regions on the genome of the basidiomycete Mixia osmundae revealed by mono- and dinucleosome mapping.</title>
        <authorList>
            <person name="Nishida H."/>
            <person name="Kondo S."/>
            <person name="Matsumoto T."/>
            <person name="Suzuki Y."/>
            <person name="Yoshikawa H."/>
            <person name="Taylor T.D."/>
            <person name="Sugiyama J."/>
        </authorList>
    </citation>
    <scope>NUCLEOTIDE SEQUENCE [LARGE SCALE GENOMIC DNA]</scope>
    <source>
        <strain evidence="6">CBS 9802 / IAM 14324 / JCM 22182 / KY 12970</strain>
    </source>
</reference>
<evidence type="ECO:0000313" key="5">
    <source>
        <dbReference type="EMBL" id="GAA96663.1"/>
    </source>
</evidence>
<protein>
    <recommendedName>
        <fullName evidence="7">Glyoxal oxidase</fullName>
    </recommendedName>
</protein>
<reference evidence="5 6" key="1">
    <citation type="journal article" date="2011" name="J. Gen. Appl. Microbiol.">
        <title>Draft genome sequencing of the enigmatic basidiomycete Mixia osmundae.</title>
        <authorList>
            <person name="Nishida H."/>
            <person name="Nagatsuka Y."/>
            <person name="Sugiyama J."/>
        </authorList>
    </citation>
    <scope>NUCLEOTIDE SEQUENCE [LARGE SCALE GENOMIC DNA]</scope>
    <source>
        <strain evidence="6">CBS 9802 / IAM 14324 / JCM 22182 / KY 12970</strain>
    </source>
</reference>
<dbReference type="CDD" id="cd02851">
    <property type="entry name" value="E_set_GO_C"/>
    <property type="match status" value="1"/>
</dbReference>
<dbReference type="SUPFAM" id="SSF50965">
    <property type="entry name" value="Galactose oxidase, central domain"/>
    <property type="match status" value="1"/>
</dbReference>
<feature type="region of interest" description="Disordered" evidence="2">
    <location>
        <begin position="634"/>
        <end position="656"/>
    </location>
</feature>
<proteinExistence type="predicted"/>
<dbReference type="OrthoDB" id="2019572at2759"/>
<dbReference type="InterPro" id="IPR009880">
    <property type="entry name" value="Glyoxal_oxidase_N"/>
</dbReference>
<evidence type="ECO:0008006" key="7">
    <source>
        <dbReference type="Google" id="ProtNLM"/>
    </source>
</evidence>
<comment type="caution">
    <text evidence="5">The sequence shown here is derived from an EMBL/GenBank/DDBJ whole genome shotgun (WGS) entry which is preliminary data.</text>
</comment>
<keyword evidence="1" id="KW-0732">Signal</keyword>
<evidence type="ECO:0000256" key="1">
    <source>
        <dbReference type="ARBA" id="ARBA00022729"/>
    </source>
</evidence>
<evidence type="ECO:0000259" key="4">
    <source>
        <dbReference type="Pfam" id="PF09118"/>
    </source>
</evidence>
<dbReference type="Pfam" id="PF09118">
    <property type="entry name" value="GO-like_E_set"/>
    <property type="match status" value="1"/>
</dbReference>
<dbReference type="InterPro" id="IPR037293">
    <property type="entry name" value="Gal_Oxidase_central_sf"/>
</dbReference>
<dbReference type="PANTHER" id="PTHR32208">
    <property type="entry name" value="SECRETED PROTEIN-RELATED"/>
    <property type="match status" value="1"/>
</dbReference>
<evidence type="ECO:0000259" key="3">
    <source>
        <dbReference type="Pfam" id="PF07250"/>
    </source>
</evidence>
<feature type="domain" description="Glyoxal oxidase N-terminal" evidence="3">
    <location>
        <begin position="173"/>
        <end position="495"/>
    </location>
</feature>
<dbReference type="AlphaFoldDB" id="G7E1F3"/>
<dbReference type="InterPro" id="IPR014756">
    <property type="entry name" value="Ig_E-set"/>
</dbReference>
<dbReference type="Pfam" id="PF07250">
    <property type="entry name" value="Glyoxal_oxid_N"/>
    <property type="match status" value="1"/>
</dbReference>
<keyword evidence="6" id="KW-1185">Reference proteome</keyword>
<dbReference type="InParanoid" id="G7E1F3"/>
<dbReference type="InterPro" id="IPR011043">
    <property type="entry name" value="Gal_Oxase/kelch_b-propeller"/>
</dbReference>